<protein>
    <submittedName>
        <fullName evidence="1">Uncharacterized protein</fullName>
    </submittedName>
</protein>
<gene>
    <name evidence="1" type="ORF">C1645_736626</name>
</gene>
<reference evidence="1 2" key="1">
    <citation type="submission" date="2018-06" db="EMBL/GenBank/DDBJ databases">
        <title>Comparative genomics reveals the genomic features of Rhizophagus irregularis, R. cerebriforme, R. diaphanum and Gigaspora rosea, and their symbiotic lifestyle signature.</title>
        <authorList>
            <person name="Morin E."/>
            <person name="San Clemente H."/>
            <person name="Chen E.C.H."/>
            <person name="De La Providencia I."/>
            <person name="Hainaut M."/>
            <person name="Kuo A."/>
            <person name="Kohler A."/>
            <person name="Murat C."/>
            <person name="Tang N."/>
            <person name="Roy S."/>
            <person name="Loubradou J."/>
            <person name="Henrissat B."/>
            <person name="Grigoriev I.V."/>
            <person name="Corradi N."/>
            <person name="Roux C."/>
            <person name="Martin F.M."/>
        </authorList>
    </citation>
    <scope>NUCLEOTIDE SEQUENCE [LARGE SCALE GENOMIC DNA]</scope>
    <source>
        <strain evidence="1 2">DAOM 227022</strain>
    </source>
</reference>
<sequence length="165" mass="19507">MYGLIKSFSFQSNTRKWELFFELFSLEWEGKMVFRALQSRREGKTVLLAFGLVYEIGKCSFSFFVDSPLVWTLGIRKRFLDFVSDFTPKLEKLKHLALEIWNWKKISENSVLEKRHSALKMETEIFSFEVLNKIDFLGYNITEFQSSLESGILQILDLNFGFKKK</sequence>
<comment type="caution">
    <text evidence="1">The sequence shown here is derived from an EMBL/GenBank/DDBJ whole genome shotgun (WGS) entry which is preliminary data.</text>
</comment>
<evidence type="ECO:0000313" key="2">
    <source>
        <dbReference type="Proteomes" id="UP000265703"/>
    </source>
</evidence>
<accession>A0A397T0U1</accession>
<dbReference type="EMBL" id="QKYT01000135">
    <property type="protein sequence ID" value="RIA92090.1"/>
    <property type="molecule type" value="Genomic_DNA"/>
</dbReference>
<evidence type="ECO:0000313" key="1">
    <source>
        <dbReference type="EMBL" id="RIA92090.1"/>
    </source>
</evidence>
<keyword evidence="2" id="KW-1185">Reference proteome</keyword>
<dbReference type="AlphaFoldDB" id="A0A397T0U1"/>
<proteinExistence type="predicted"/>
<name>A0A397T0U1_9GLOM</name>
<organism evidence="1 2">
    <name type="scientific">Glomus cerebriforme</name>
    <dbReference type="NCBI Taxonomy" id="658196"/>
    <lineage>
        <taxon>Eukaryota</taxon>
        <taxon>Fungi</taxon>
        <taxon>Fungi incertae sedis</taxon>
        <taxon>Mucoromycota</taxon>
        <taxon>Glomeromycotina</taxon>
        <taxon>Glomeromycetes</taxon>
        <taxon>Glomerales</taxon>
        <taxon>Glomeraceae</taxon>
        <taxon>Glomus</taxon>
    </lineage>
</organism>
<dbReference type="Proteomes" id="UP000265703">
    <property type="component" value="Unassembled WGS sequence"/>
</dbReference>